<sequence length="474" mass="52978">MSSISASIPQCSAVSGCPKIIDIIIESPNGFRRGAHKDSLYLFNPGFPRPGSDTPRIQDVDVIKIEEYGLVAYLLLEFSHHQQCYPEMFGAGVDALVELADTAKKYGNMFALTACKLAMNHCARSSPENAIRLIRYIFNEGQTNPEADALVQSTMVLPMEIVGSHLGIGTLFMIYTIYRDKWKTAMEEYHRVIDDCPYLRTSLAKDATGKAAIYIQGALREDVAPSLMAVDTASRNAKGRYPKSRCAQKETVAYVKLDEPANILQLLLGLSHYDSGDSTSLISNCDLDIVLAVADAAENYDNQFAMALCKAAIDDFAWSSPENALRVMPYLLSPYKSMPGADALARYTMYLPTQAIEKHFKMRHASVYLVYAVYRYRRKDAMEQYEEVVHDSSHRSSYASDSTEKAARYVQGAMLENRFPSSTALDRACKNAKLCFPNSDWSDLSVWIKRIRSTIENFPSWEAVRRNTLDGIGN</sequence>
<evidence type="ECO:0000313" key="1">
    <source>
        <dbReference type="EMBL" id="KTB46467.1"/>
    </source>
</evidence>
<evidence type="ECO:0000313" key="2">
    <source>
        <dbReference type="Proteomes" id="UP000054988"/>
    </source>
</evidence>
<organism evidence="1 2">
    <name type="scientific">Moniliophthora roreri</name>
    <name type="common">Frosty pod rot fungus</name>
    <name type="synonym">Monilia roreri</name>
    <dbReference type="NCBI Taxonomy" id="221103"/>
    <lineage>
        <taxon>Eukaryota</taxon>
        <taxon>Fungi</taxon>
        <taxon>Dikarya</taxon>
        <taxon>Basidiomycota</taxon>
        <taxon>Agaricomycotina</taxon>
        <taxon>Agaricomycetes</taxon>
        <taxon>Agaricomycetidae</taxon>
        <taxon>Agaricales</taxon>
        <taxon>Marasmiineae</taxon>
        <taxon>Marasmiaceae</taxon>
        <taxon>Moniliophthora</taxon>
    </lineage>
</organism>
<accession>A0A0W0GD51</accession>
<dbReference type="AlphaFoldDB" id="A0A0W0GD51"/>
<dbReference type="EMBL" id="LATX01000336">
    <property type="protein sequence ID" value="KTB46467.1"/>
    <property type="molecule type" value="Genomic_DNA"/>
</dbReference>
<dbReference type="Proteomes" id="UP000054988">
    <property type="component" value="Unassembled WGS sequence"/>
</dbReference>
<name>A0A0W0GD51_MONRR</name>
<proteinExistence type="predicted"/>
<comment type="caution">
    <text evidence="1">The sequence shown here is derived from an EMBL/GenBank/DDBJ whole genome shotgun (WGS) entry which is preliminary data.</text>
</comment>
<gene>
    <name evidence="1" type="ORF">WG66_958</name>
</gene>
<reference evidence="1 2" key="1">
    <citation type="submission" date="2015-12" db="EMBL/GenBank/DDBJ databases">
        <title>Draft genome sequence of Moniliophthora roreri, the causal agent of frosty pod rot of cacao.</title>
        <authorList>
            <person name="Aime M.C."/>
            <person name="Diaz-Valderrama J.R."/>
            <person name="Kijpornyongpan T."/>
            <person name="Phillips-Mora W."/>
        </authorList>
    </citation>
    <scope>NUCLEOTIDE SEQUENCE [LARGE SCALE GENOMIC DNA]</scope>
    <source>
        <strain evidence="1 2">MCA 2952</strain>
    </source>
</reference>
<protein>
    <submittedName>
        <fullName evidence="1">Uncharacterized protein</fullName>
    </submittedName>
</protein>